<dbReference type="InterPro" id="IPR001810">
    <property type="entry name" value="F-box_dom"/>
</dbReference>
<dbReference type="Pfam" id="PF12937">
    <property type="entry name" value="F-box-like"/>
    <property type="match status" value="1"/>
</dbReference>
<protein>
    <recommendedName>
        <fullName evidence="1">F-box domain-containing protein</fullName>
    </recommendedName>
</protein>
<sequence length="542" mass="60350">MGDLTHSAALIQNAELSLSDDAEAATKQNEREALYLHNSCLPVNRLPPELLLELFLGYVRDPYKSSRVPWARLRGVCLHWSQFALSTPILWRRIDVYASSRWLALCLQNARETTMDVMFHARELPAADLCLLLPHTHRLRSLSFRTHISPEWMPTLLEILGGDLTALENLHYFPPPSEHHNLSHHLALTHSRTPLLHTLDLVGTRAPSDMALLSRLRKLSLSACSTDLTASDFLSALASNARLEVLELSHFLDNLSGGFNAPPSLREEGIALPRLRRLCLSDHSPHLTSVFLSLLRTPPTLNLNLSGDLGETEPDQIVSPIVWLLPPPSVRLSALPILASPTVTSITARLYQWFYEVHTDSLGSEKGSVSLEVLSANVNSWYTWLGQGIADVLDAFGSAQEVTSLTIYGDQASHSLTDWENVLRTFPKLEHISMVGTIGNSELWTVLQAGLDDDNDINGDNAERSSSVPYPRLKRIVYNGGVDATHAVCTDVLHCLRKRAERGCRLSSLELGFVHRSVSYEQMKAIYVPQFEAVVDWFAYLG</sequence>
<reference evidence="2" key="1">
    <citation type="submission" date="2022-11" db="EMBL/GenBank/DDBJ databases">
        <title>Genome Sequence of Cubamyces cubensis.</title>
        <authorList>
            <person name="Buettner E."/>
        </authorList>
    </citation>
    <scope>NUCLEOTIDE SEQUENCE</scope>
    <source>
        <strain evidence="2">MPL-01</strain>
    </source>
</reference>
<dbReference type="SUPFAM" id="SSF52047">
    <property type="entry name" value="RNI-like"/>
    <property type="match status" value="1"/>
</dbReference>
<organism evidence="2 3">
    <name type="scientific">Trametes cubensis</name>
    <dbReference type="NCBI Taxonomy" id="1111947"/>
    <lineage>
        <taxon>Eukaryota</taxon>
        <taxon>Fungi</taxon>
        <taxon>Dikarya</taxon>
        <taxon>Basidiomycota</taxon>
        <taxon>Agaricomycotina</taxon>
        <taxon>Agaricomycetes</taxon>
        <taxon>Polyporales</taxon>
        <taxon>Polyporaceae</taxon>
        <taxon>Trametes</taxon>
    </lineage>
</organism>
<proteinExistence type="predicted"/>
<dbReference type="InterPro" id="IPR032675">
    <property type="entry name" value="LRR_dom_sf"/>
</dbReference>
<evidence type="ECO:0000259" key="1">
    <source>
        <dbReference type="Pfam" id="PF12937"/>
    </source>
</evidence>
<dbReference type="Gene3D" id="3.80.10.10">
    <property type="entry name" value="Ribonuclease Inhibitor"/>
    <property type="match status" value="1"/>
</dbReference>
<feature type="domain" description="F-box" evidence="1">
    <location>
        <begin position="44"/>
        <end position="95"/>
    </location>
</feature>
<gene>
    <name evidence="2" type="ORF">ONZ51_g6840</name>
</gene>
<dbReference type="Proteomes" id="UP001215151">
    <property type="component" value="Unassembled WGS sequence"/>
</dbReference>
<dbReference type="EMBL" id="JAPEVG010000171">
    <property type="protein sequence ID" value="KAJ8475007.1"/>
    <property type="molecule type" value="Genomic_DNA"/>
</dbReference>
<evidence type="ECO:0000313" key="3">
    <source>
        <dbReference type="Proteomes" id="UP001215151"/>
    </source>
</evidence>
<comment type="caution">
    <text evidence="2">The sequence shown here is derived from an EMBL/GenBank/DDBJ whole genome shotgun (WGS) entry which is preliminary data.</text>
</comment>
<name>A0AAD7TTS4_9APHY</name>
<keyword evidence="3" id="KW-1185">Reference proteome</keyword>
<accession>A0AAD7TTS4</accession>
<evidence type="ECO:0000313" key="2">
    <source>
        <dbReference type="EMBL" id="KAJ8475007.1"/>
    </source>
</evidence>
<dbReference type="AlphaFoldDB" id="A0AAD7TTS4"/>